<evidence type="ECO:0000256" key="2">
    <source>
        <dbReference type="ARBA" id="ARBA00023054"/>
    </source>
</evidence>
<name>A0A8C8H9V6_ONCTS</name>
<dbReference type="InterPro" id="IPR006821">
    <property type="entry name" value="Intermed_filament_DNA-bd"/>
</dbReference>
<evidence type="ECO:0000313" key="6">
    <source>
        <dbReference type="Ensembl" id="ENSOTSP00005059836.1"/>
    </source>
</evidence>
<dbReference type="Gene3D" id="1.20.5.170">
    <property type="match status" value="1"/>
</dbReference>
<feature type="region of interest" description="Disordered" evidence="4">
    <location>
        <begin position="40"/>
        <end position="85"/>
    </location>
</feature>
<dbReference type="Proteomes" id="UP000694402">
    <property type="component" value="Unassembled WGS sequence"/>
</dbReference>
<dbReference type="Gene3D" id="1.20.5.1160">
    <property type="entry name" value="Vasodilator-stimulated phosphoprotein"/>
    <property type="match status" value="1"/>
</dbReference>
<gene>
    <name evidence="6" type="primary">LOC112251749</name>
</gene>
<organism evidence="6 7">
    <name type="scientific">Oncorhynchus tshawytscha</name>
    <name type="common">Chinook salmon</name>
    <name type="synonym">Salmo tshawytscha</name>
    <dbReference type="NCBI Taxonomy" id="74940"/>
    <lineage>
        <taxon>Eukaryota</taxon>
        <taxon>Metazoa</taxon>
        <taxon>Chordata</taxon>
        <taxon>Craniata</taxon>
        <taxon>Vertebrata</taxon>
        <taxon>Euteleostomi</taxon>
        <taxon>Actinopterygii</taxon>
        <taxon>Neopterygii</taxon>
        <taxon>Teleostei</taxon>
        <taxon>Protacanthopterygii</taxon>
        <taxon>Salmoniformes</taxon>
        <taxon>Salmonidae</taxon>
        <taxon>Salmoninae</taxon>
        <taxon>Oncorhynchus</taxon>
    </lineage>
</organism>
<feature type="coiled-coil region" evidence="3">
    <location>
        <begin position="340"/>
        <end position="420"/>
    </location>
</feature>
<dbReference type="PANTHER" id="PTHR45652">
    <property type="entry name" value="GLIAL FIBRILLARY ACIDIC PROTEIN"/>
    <property type="match status" value="1"/>
</dbReference>
<dbReference type="GeneTree" id="ENSGT00940000164536"/>
<dbReference type="Ensembl" id="ENSOTST00005065126.2">
    <property type="protein sequence ID" value="ENSOTSP00005059836.1"/>
    <property type="gene ID" value="ENSOTSG00005028791.2"/>
</dbReference>
<proteinExistence type="predicted"/>
<keyword evidence="2 3" id="KW-0175">Coiled coil</keyword>
<dbReference type="PANTHER" id="PTHR45652:SF11">
    <property type="entry name" value="NOTOCHORD GRANULAR SURFACE"/>
    <property type="match status" value="1"/>
</dbReference>
<evidence type="ECO:0000259" key="5">
    <source>
        <dbReference type="PROSITE" id="PS51842"/>
    </source>
</evidence>
<feature type="region of interest" description="Disordered" evidence="4">
    <location>
        <begin position="491"/>
        <end position="510"/>
    </location>
</feature>
<dbReference type="Gene3D" id="1.20.5.500">
    <property type="entry name" value="Single helix bin"/>
    <property type="match status" value="1"/>
</dbReference>
<feature type="coiled-coil region" evidence="3">
    <location>
        <begin position="136"/>
        <end position="163"/>
    </location>
</feature>
<sequence>EAQSSSTITLFLFTPPIHYDFVPERMSSYRRHFEGALTSSSASYQVRVSSPSPTRRDVRHRSASYSRSGGTMGRRNPSSSRKSRMTSSVSMGALCFGMNKGLGPSLDLDAAAAENQEFMSTRTGERKEMVALNDRLAIYIEKVRTLEGQNKLLEAEIDALKNRYMKPSGLRQLYEGQLRELHRIAEQMRVQRDLAVAAKGAMAGQVEVLKVKYEEALEARKNAELEIEAFRPDVDRATSARIGLEKQLENLEVELAFLTRVHKEEIEELMQQIYVAVAKVDMTFALPDLSSALKQIQSQYDSIAARNLQEMDAWYKSKFQDLNNVTTKHVQSVRSVREGIASYKKDSLNLERELESMKTRNESLEVQIRDAVARHKKEEETLRERIEGLKMELMVMKEKIALLLREYQELLNVKMALEIEITTYRALIEGEDTRLSTMVQSMSLGGGRGGVAISASSTSASVSAASVSGYGAGLGRAPGIGYGGTKEAPGGAVISPESQTESFEEQSVEMTERKTLLIRTVKTDDMYESDTQECTITISGAADDTDED</sequence>
<reference evidence="6" key="1">
    <citation type="submission" date="2025-08" db="UniProtKB">
        <authorList>
            <consortium name="Ensembl"/>
        </authorList>
    </citation>
    <scope>IDENTIFICATION</scope>
</reference>
<dbReference type="AlphaFoldDB" id="A0A8C8H9V6"/>
<reference evidence="6" key="2">
    <citation type="submission" date="2025-09" db="UniProtKB">
        <authorList>
            <consortium name="Ensembl"/>
        </authorList>
    </citation>
    <scope>IDENTIFICATION</scope>
</reference>
<evidence type="ECO:0000256" key="4">
    <source>
        <dbReference type="SAM" id="MobiDB-lite"/>
    </source>
</evidence>
<dbReference type="SMART" id="SM01391">
    <property type="entry name" value="Filament"/>
    <property type="match status" value="1"/>
</dbReference>
<dbReference type="GO" id="GO:0005200">
    <property type="term" value="F:structural constituent of cytoskeleton"/>
    <property type="evidence" value="ECO:0007669"/>
    <property type="project" value="Ensembl"/>
</dbReference>
<keyword evidence="1" id="KW-0403">Intermediate filament</keyword>
<dbReference type="GO" id="GO:0045109">
    <property type="term" value="P:intermediate filament organization"/>
    <property type="evidence" value="ECO:0007669"/>
    <property type="project" value="TreeGrafter"/>
</dbReference>
<dbReference type="GO" id="GO:0048570">
    <property type="term" value="P:notochord morphogenesis"/>
    <property type="evidence" value="ECO:0007669"/>
    <property type="project" value="Ensembl"/>
</dbReference>
<feature type="coiled-coil region" evidence="3">
    <location>
        <begin position="206"/>
        <end position="268"/>
    </location>
</feature>
<dbReference type="GO" id="GO:0005882">
    <property type="term" value="C:intermediate filament"/>
    <property type="evidence" value="ECO:0007669"/>
    <property type="project" value="UniProtKB-KW"/>
</dbReference>
<evidence type="ECO:0000313" key="7">
    <source>
        <dbReference type="Proteomes" id="UP000694402"/>
    </source>
</evidence>
<dbReference type="InterPro" id="IPR050405">
    <property type="entry name" value="Intermediate_filament"/>
</dbReference>
<dbReference type="GO" id="GO:0060035">
    <property type="term" value="P:notochord cell development"/>
    <property type="evidence" value="ECO:0007669"/>
    <property type="project" value="Ensembl"/>
</dbReference>
<dbReference type="InterPro" id="IPR039008">
    <property type="entry name" value="IF_rod_dom"/>
</dbReference>
<evidence type="ECO:0000256" key="1">
    <source>
        <dbReference type="ARBA" id="ARBA00022754"/>
    </source>
</evidence>
<keyword evidence="7" id="KW-1185">Reference proteome</keyword>
<feature type="domain" description="IF rod" evidence="5">
    <location>
        <begin position="125"/>
        <end position="435"/>
    </location>
</feature>
<accession>A0A8C8H9V6</accession>
<dbReference type="FunFam" id="1.20.5.1160:FF:000001">
    <property type="entry name" value="Keratin type II"/>
    <property type="match status" value="1"/>
</dbReference>
<dbReference type="Pfam" id="PF04732">
    <property type="entry name" value="Filament_head"/>
    <property type="match status" value="1"/>
</dbReference>
<feature type="compositionally biased region" description="Low complexity" evidence="4">
    <location>
        <begin position="40"/>
        <end position="52"/>
    </location>
</feature>
<dbReference type="Pfam" id="PF00038">
    <property type="entry name" value="Filament"/>
    <property type="match status" value="1"/>
</dbReference>
<protein>
    <recommendedName>
        <fullName evidence="5">IF rod domain-containing protein</fullName>
    </recommendedName>
</protein>
<dbReference type="SUPFAM" id="SSF64593">
    <property type="entry name" value="Intermediate filament protein, coiled coil region"/>
    <property type="match status" value="2"/>
</dbReference>
<dbReference type="PROSITE" id="PS51842">
    <property type="entry name" value="IF_ROD_2"/>
    <property type="match status" value="1"/>
</dbReference>
<dbReference type="GO" id="GO:0005737">
    <property type="term" value="C:cytoplasm"/>
    <property type="evidence" value="ECO:0007669"/>
    <property type="project" value="TreeGrafter"/>
</dbReference>
<evidence type="ECO:0000256" key="3">
    <source>
        <dbReference type="SAM" id="Coils"/>
    </source>
</evidence>